<dbReference type="Proteomes" id="UP001148018">
    <property type="component" value="Unassembled WGS sequence"/>
</dbReference>
<feature type="region of interest" description="Disordered" evidence="1">
    <location>
        <begin position="53"/>
        <end position="223"/>
    </location>
</feature>
<name>A0A9Q0EV10_9TELE</name>
<feature type="compositionally biased region" description="Basic and acidic residues" evidence="1">
    <location>
        <begin position="279"/>
        <end position="330"/>
    </location>
</feature>
<dbReference type="PANTHER" id="PTHR14739:SF9">
    <property type="entry name" value="MICROTUBULE-ASSOCIATED PROTEIN 9"/>
    <property type="match status" value="1"/>
</dbReference>
<protein>
    <submittedName>
        <fullName evidence="2">Uncharacterized protein</fullName>
    </submittedName>
</protein>
<sequence>MTERVSRRTSFQDELEAVVSTRRTKSDDLENDHVSKDGASITTMTTKKIVSFLKKTQSSSSSSPEEVGQPKALAGGWSVGDHPTLSDSFHSFHRENLSERGWTSEDNGESVVPPEPGTASSTAGRPTPRPRLRSRGGPIFPQTWREGPRGKTLGRGLPTGPDPRPVPSPLDGVPPPEDRSPPQQDLEAQLDQARHSNPNISDSRPSSGLTRGSGRPRSACLSSSNIVVEARYMGTLKLLDSCATLGPLDSGDSLRAVVYQDESDQRENALASFQAWKEKKSETLKAKAKDKEATIRKQRKAVEDSEEKKQMAKGTRKERDLRRQKEERRIQAILRDGPPPPPPPWSPPNKTVPFRR</sequence>
<evidence type="ECO:0000313" key="2">
    <source>
        <dbReference type="EMBL" id="KAJ3614077.1"/>
    </source>
</evidence>
<dbReference type="InterPro" id="IPR026106">
    <property type="entry name" value="MAP9"/>
</dbReference>
<evidence type="ECO:0000256" key="1">
    <source>
        <dbReference type="SAM" id="MobiDB-lite"/>
    </source>
</evidence>
<dbReference type="GO" id="GO:0008017">
    <property type="term" value="F:microtubule binding"/>
    <property type="evidence" value="ECO:0007669"/>
    <property type="project" value="TreeGrafter"/>
</dbReference>
<comment type="caution">
    <text evidence="2">The sequence shown here is derived from an EMBL/GenBank/DDBJ whole genome shotgun (WGS) entry which is preliminary data.</text>
</comment>
<dbReference type="GO" id="GO:0090307">
    <property type="term" value="P:mitotic spindle assembly"/>
    <property type="evidence" value="ECO:0007669"/>
    <property type="project" value="TreeGrafter"/>
</dbReference>
<dbReference type="PANTHER" id="PTHR14739">
    <property type="entry name" value="MICROTUBULE-ASSOCIATED PROTEIN 9"/>
    <property type="match status" value="1"/>
</dbReference>
<gene>
    <name evidence="2" type="ORF">NHX12_017654</name>
</gene>
<organism evidence="2 3">
    <name type="scientific">Muraenolepis orangiensis</name>
    <name type="common">Patagonian moray cod</name>
    <dbReference type="NCBI Taxonomy" id="630683"/>
    <lineage>
        <taxon>Eukaryota</taxon>
        <taxon>Metazoa</taxon>
        <taxon>Chordata</taxon>
        <taxon>Craniata</taxon>
        <taxon>Vertebrata</taxon>
        <taxon>Euteleostomi</taxon>
        <taxon>Actinopterygii</taxon>
        <taxon>Neopterygii</taxon>
        <taxon>Teleostei</taxon>
        <taxon>Neoteleostei</taxon>
        <taxon>Acanthomorphata</taxon>
        <taxon>Zeiogadaria</taxon>
        <taxon>Gadariae</taxon>
        <taxon>Gadiformes</taxon>
        <taxon>Muraenolepidoidei</taxon>
        <taxon>Muraenolepididae</taxon>
        <taxon>Muraenolepis</taxon>
    </lineage>
</organism>
<feature type="region of interest" description="Disordered" evidence="1">
    <location>
        <begin position="279"/>
        <end position="356"/>
    </location>
</feature>
<dbReference type="AlphaFoldDB" id="A0A9Q0EV10"/>
<evidence type="ECO:0000313" key="3">
    <source>
        <dbReference type="Proteomes" id="UP001148018"/>
    </source>
</evidence>
<dbReference type="GO" id="GO:0000235">
    <property type="term" value="C:astral microtubule"/>
    <property type="evidence" value="ECO:0007669"/>
    <property type="project" value="TreeGrafter"/>
</dbReference>
<proteinExistence type="predicted"/>
<dbReference type="OrthoDB" id="8956542at2759"/>
<feature type="compositionally biased region" description="Pro residues" evidence="1">
    <location>
        <begin position="337"/>
        <end position="347"/>
    </location>
</feature>
<dbReference type="EMBL" id="JANIIK010000034">
    <property type="protein sequence ID" value="KAJ3614077.1"/>
    <property type="molecule type" value="Genomic_DNA"/>
</dbReference>
<feature type="compositionally biased region" description="Polar residues" evidence="1">
    <location>
        <begin position="195"/>
        <end position="210"/>
    </location>
</feature>
<keyword evidence="3" id="KW-1185">Reference proteome</keyword>
<reference evidence="2" key="1">
    <citation type="submission" date="2022-07" db="EMBL/GenBank/DDBJ databases">
        <title>Chromosome-level genome of Muraenolepis orangiensis.</title>
        <authorList>
            <person name="Kim J."/>
        </authorList>
    </citation>
    <scope>NUCLEOTIDE SEQUENCE</scope>
    <source>
        <strain evidence="2">KU_S4_2022</strain>
        <tissue evidence="2">Muscle</tissue>
    </source>
</reference>
<dbReference type="GO" id="GO:0000281">
    <property type="term" value="P:mitotic cytokinesis"/>
    <property type="evidence" value="ECO:0007669"/>
    <property type="project" value="InterPro"/>
</dbReference>
<dbReference type="GO" id="GO:1902412">
    <property type="term" value="P:regulation of mitotic cytokinesis"/>
    <property type="evidence" value="ECO:0007669"/>
    <property type="project" value="TreeGrafter"/>
</dbReference>
<accession>A0A9Q0EV10</accession>
<feature type="compositionally biased region" description="Pro residues" evidence="1">
    <location>
        <begin position="160"/>
        <end position="175"/>
    </location>
</feature>